<sequence length="136" mass="16266">MEFYKEGESYNILYKDGPILHLSLKPNTAPLLNETKNQFFIYSQRMTIESINQYNKSEEQGYQYILLYLMHTVIPEGSYILRILWFERVELEFVFQIFAELLRQCGLAKDLKLVSEDGKIQINWNEKIIYELINKI</sequence>
<protein>
    <submittedName>
        <fullName evidence="1">Uncharacterized protein</fullName>
    </submittedName>
</protein>
<keyword evidence="2" id="KW-1185">Reference proteome</keyword>
<accession>A0ABQ7I0Q5</accession>
<reference evidence="1 2" key="1">
    <citation type="submission" date="2019-01" db="EMBL/GenBank/DDBJ databases">
        <title>Genomes sequencing and comparative genomics of infectious freshwater microsporidia, Cucumispora dikerogammari and Thelohania contejeani.</title>
        <authorList>
            <person name="Cormier A."/>
            <person name="Giraud I."/>
            <person name="Wattier R."/>
            <person name="Teixeira M."/>
            <person name="Grandjean F."/>
            <person name="Rigaud T."/>
            <person name="Cordaux R."/>
        </authorList>
    </citation>
    <scope>NUCLEOTIDE SEQUENCE [LARGE SCALE GENOMIC DNA]</scope>
    <source>
        <strain evidence="1">T1</strain>
        <tissue evidence="1">Spores</tissue>
    </source>
</reference>
<evidence type="ECO:0000313" key="2">
    <source>
        <dbReference type="Proteomes" id="UP001516464"/>
    </source>
</evidence>
<evidence type="ECO:0000313" key="1">
    <source>
        <dbReference type="EMBL" id="KAF7683999.1"/>
    </source>
</evidence>
<dbReference type="Proteomes" id="UP001516464">
    <property type="component" value="Unassembled WGS sequence"/>
</dbReference>
<comment type="caution">
    <text evidence="1">The sequence shown here is derived from an EMBL/GenBank/DDBJ whole genome shotgun (WGS) entry which is preliminary data.</text>
</comment>
<gene>
    <name evidence="1" type="ORF">TCON_0802</name>
</gene>
<name>A0ABQ7I0Q5_9MICR</name>
<organism evidence="1 2">
    <name type="scientific">Astathelohania contejeani</name>
    <dbReference type="NCBI Taxonomy" id="164912"/>
    <lineage>
        <taxon>Eukaryota</taxon>
        <taxon>Fungi</taxon>
        <taxon>Fungi incertae sedis</taxon>
        <taxon>Microsporidia</taxon>
        <taxon>Astathelohaniidae</taxon>
        <taxon>Astathelohania</taxon>
    </lineage>
</organism>
<proteinExistence type="predicted"/>
<dbReference type="EMBL" id="SBIQ01000035">
    <property type="protein sequence ID" value="KAF7683999.1"/>
    <property type="molecule type" value="Genomic_DNA"/>
</dbReference>